<dbReference type="Pfam" id="PF09339">
    <property type="entry name" value="HTH_IclR"/>
    <property type="match status" value="1"/>
</dbReference>
<dbReference type="Gene3D" id="1.10.10.10">
    <property type="entry name" value="Winged helix-like DNA-binding domain superfamily/Winged helix DNA-binding domain"/>
    <property type="match status" value="1"/>
</dbReference>
<dbReference type="EMBL" id="CP095045">
    <property type="protein sequence ID" value="UOQ57853.1"/>
    <property type="molecule type" value="Genomic_DNA"/>
</dbReference>
<evidence type="ECO:0000256" key="2">
    <source>
        <dbReference type="ARBA" id="ARBA00023125"/>
    </source>
</evidence>
<dbReference type="SUPFAM" id="SSF55781">
    <property type="entry name" value="GAF domain-like"/>
    <property type="match status" value="1"/>
</dbReference>
<dbReference type="PROSITE" id="PS51078">
    <property type="entry name" value="ICLR_ED"/>
    <property type="match status" value="1"/>
</dbReference>
<keyword evidence="2" id="KW-0238">DNA-binding</keyword>
<feature type="domain" description="IclR-ED" evidence="4">
    <location>
        <begin position="71"/>
        <end position="247"/>
    </location>
</feature>
<organism evidence="5 6">
    <name type="scientific">Leucobacter allii</name>
    <dbReference type="NCBI Taxonomy" id="2932247"/>
    <lineage>
        <taxon>Bacteria</taxon>
        <taxon>Bacillati</taxon>
        <taxon>Actinomycetota</taxon>
        <taxon>Actinomycetes</taxon>
        <taxon>Micrococcales</taxon>
        <taxon>Microbacteriaceae</taxon>
        <taxon>Leucobacter</taxon>
    </lineage>
</organism>
<proteinExistence type="predicted"/>
<evidence type="ECO:0000259" key="4">
    <source>
        <dbReference type="PROSITE" id="PS51078"/>
    </source>
</evidence>
<accession>A0ABY4FNJ0</accession>
<dbReference type="PANTHER" id="PTHR30136:SF35">
    <property type="entry name" value="HTH-TYPE TRANSCRIPTIONAL REGULATOR RV1719"/>
    <property type="match status" value="1"/>
</dbReference>
<gene>
    <name evidence="5" type="ORF">MUN78_03170</name>
</gene>
<dbReference type="InterPro" id="IPR050707">
    <property type="entry name" value="HTH_MetabolicPath_Reg"/>
</dbReference>
<dbReference type="Gene3D" id="3.30.450.40">
    <property type="match status" value="1"/>
</dbReference>
<dbReference type="InterPro" id="IPR005471">
    <property type="entry name" value="Tscrpt_reg_IclR_N"/>
</dbReference>
<dbReference type="SUPFAM" id="SSF46785">
    <property type="entry name" value="Winged helix' DNA-binding domain"/>
    <property type="match status" value="1"/>
</dbReference>
<evidence type="ECO:0000313" key="6">
    <source>
        <dbReference type="Proteomes" id="UP000831786"/>
    </source>
</evidence>
<dbReference type="RefSeq" id="WP_244728755.1">
    <property type="nucleotide sequence ID" value="NZ_CP095045.1"/>
</dbReference>
<dbReference type="InterPro" id="IPR036390">
    <property type="entry name" value="WH_DNA-bd_sf"/>
</dbReference>
<dbReference type="SMART" id="SM00346">
    <property type="entry name" value="HTH_ICLR"/>
    <property type="match status" value="1"/>
</dbReference>
<dbReference type="InterPro" id="IPR036388">
    <property type="entry name" value="WH-like_DNA-bd_sf"/>
</dbReference>
<keyword evidence="1" id="KW-0805">Transcription regulation</keyword>
<reference evidence="5 6" key="1">
    <citation type="submission" date="2022-04" db="EMBL/GenBank/DDBJ databases">
        <title>Leucobacter sp. isolated from rhizosphere of garlic.</title>
        <authorList>
            <person name="Won M."/>
            <person name="Lee C.-M."/>
            <person name="Woen H.-Y."/>
            <person name="Kwon S.-W."/>
        </authorList>
    </citation>
    <scope>NUCLEOTIDE SEQUENCE [LARGE SCALE GENOMIC DNA]</scope>
    <source>
        <strain evidence="5 6">H21R-40</strain>
    </source>
</reference>
<dbReference type="PANTHER" id="PTHR30136">
    <property type="entry name" value="HELIX-TURN-HELIX TRANSCRIPTIONAL REGULATOR, ICLR FAMILY"/>
    <property type="match status" value="1"/>
</dbReference>
<evidence type="ECO:0000256" key="1">
    <source>
        <dbReference type="ARBA" id="ARBA00023015"/>
    </source>
</evidence>
<protein>
    <submittedName>
        <fullName evidence="5">IclR family transcriptional regulator</fullName>
    </submittedName>
</protein>
<evidence type="ECO:0000256" key="3">
    <source>
        <dbReference type="ARBA" id="ARBA00023163"/>
    </source>
</evidence>
<dbReference type="Proteomes" id="UP000831786">
    <property type="component" value="Chromosome"/>
</dbReference>
<name>A0ABY4FNJ0_9MICO</name>
<keyword evidence="6" id="KW-1185">Reference proteome</keyword>
<dbReference type="InterPro" id="IPR029016">
    <property type="entry name" value="GAF-like_dom_sf"/>
</dbReference>
<dbReference type="InterPro" id="IPR014757">
    <property type="entry name" value="Tscrpt_reg_IclR_C"/>
</dbReference>
<sequence>MSAVKPNKVLANATAVIDLLSREGALSPAEIATATGIARSSVYRLVDALVSIRLVEPAAAAAGSRVRLHRRWLRLADAAALGLTEWSGAQGVLEEVAHDTGLTAYLTVPDGDMATCVAWARGSGIDLLELRPGRSLPLNAGAAGRCFLAFNGPLADRVFEHGDWPVFTDRTLADTASLRIDAETNRARGYVLSDEDVTVGVGALGVPLMRDGQLVGCLSVGGLAEAIRGEQESLARRVARAADRLLG</sequence>
<dbReference type="Pfam" id="PF01614">
    <property type="entry name" value="IclR_C"/>
    <property type="match status" value="1"/>
</dbReference>
<evidence type="ECO:0000313" key="5">
    <source>
        <dbReference type="EMBL" id="UOQ57853.1"/>
    </source>
</evidence>
<keyword evidence="3" id="KW-0804">Transcription</keyword>